<keyword evidence="2" id="KW-0472">Membrane</keyword>
<reference evidence="3" key="1">
    <citation type="journal article" date="2012" name="Proc. Natl. Acad. Sci. U.S.A.">
        <title>Antigenic diversity is generated by distinct evolutionary mechanisms in African trypanosome species.</title>
        <authorList>
            <person name="Jackson A.P."/>
            <person name="Berry A."/>
            <person name="Aslett M."/>
            <person name="Allison H.C."/>
            <person name="Burton P."/>
            <person name="Vavrova-Anderson J."/>
            <person name="Brown R."/>
            <person name="Browne H."/>
            <person name="Corton N."/>
            <person name="Hauser H."/>
            <person name="Gamble J."/>
            <person name="Gilderthorp R."/>
            <person name="Marcello L."/>
            <person name="McQuillan J."/>
            <person name="Otto T.D."/>
            <person name="Quail M.A."/>
            <person name="Sanders M.J."/>
            <person name="van Tonder A."/>
            <person name="Ginger M.L."/>
            <person name="Field M.C."/>
            <person name="Barry J.D."/>
            <person name="Hertz-Fowler C."/>
            <person name="Berriman M."/>
        </authorList>
    </citation>
    <scope>NUCLEOTIDE SEQUENCE</scope>
    <source>
        <strain evidence="3">IL3000</strain>
    </source>
</reference>
<name>G0URI8_TRYCI</name>
<protein>
    <recommendedName>
        <fullName evidence="4">Transmembrane protein</fullName>
    </recommendedName>
</protein>
<feature type="region of interest" description="Disordered" evidence="1">
    <location>
        <begin position="69"/>
        <end position="88"/>
    </location>
</feature>
<dbReference type="EMBL" id="HE575321">
    <property type="protein sequence ID" value="CCC92000.1"/>
    <property type="molecule type" value="Genomic_DNA"/>
</dbReference>
<evidence type="ECO:0000256" key="2">
    <source>
        <dbReference type="SAM" id="Phobius"/>
    </source>
</evidence>
<accession>G0URI8</accession>
<keyword evidence="2" id="KW-0812">Transmembrane</keyword>
<evidence type="ECO:0008006" key="4">
    <source>
        <dbReference type="Google" id="ProtNLM"/>
    </source>
</evidence>
<evidence type="ECO:0000313" key="3">
    <source>
        <dbReference type="EMBL" id="CCC92000.1"/>
    </source>
</evidence>
<dbReference type="VEuPathDB" id="TriTrypDB:TcIL3000_8_2190"/>
<proteinExistence type="predicted"/>
<gene>
    <name evidence="3" type="ORF">TCIL3000_8_2190</name>
</gene>
<organism evidence="3">
    <name type="scientific">Trypanosoma congolense (strain IL3000)</name>
    <dbReference type="NCBI Taxonomy" id="1068625"/>
    <lineage>
        <taxon>Eukaryota</taxon>
        <taxon>Discoba</taxon>
        <taxon>Euglenozoa</taxon>
        <taxon>Kinetoplastea</taxon>
        <taxon>Metakinetoplastina</taxon>
        <taxon>Trypanosomatida</taxon>
        <taxon>Trypanosomatidae</taxon>
        <taxon>Trypanosoma</taxon>
        <taxon>Nannomonas</taxon>
    </lineage>
</organism>
<keyword evidence="2" id="KW-1133">Transmembrane helix</keyword>
<dbReference type="AlphaFoldDB" id="G0URI8"/>
<feature type="transmembrane region" description="Helical" evidence="2">
    <location>
        <begin position="168"/>
        <end position="188"/>
    </location>
</feature>
<sequence length="217" mass="24833">MFSSMVYTSHVAPVVIPKTSPPSCTLVLCLTRRRHSLMVWRVRRVATPLQDQSSMCTRRVNVQIRGKHMGAHQRPTSPGDAVTEPSAAFDGRESRSRRFFGLFQPLKRALTTSPRDRWNRRDVVCPKQYAQEYRRRFQGVNDVFHGAGKGGKTASLEGVTLQFRGVEWSYMIFPAALAMFVVVAIDIARRNRRPEELAALCQQVEKWSRSRERNQKA</sequence>
<evidence type="ECO:0000256" key="1">
    <source>
        <dbReference type="SAM" id="MobiDB-lite"/>
    </source>
</evidence>